<evidence type="ECO:0000259" key="15">
    <source>
        <dbReference type="PROSITE" id="PS50109"/>
    </source>
</evidence>
<comment type="caution">
    <text evidence="17">The sequence shown here is derived from an EMBL/GenBank/DDBJ whole genome shotgun (WGS) entry which is preliminary data.</text>
</comment>
<dbReference type="SUPFAM" id="SSF55874">
    <property type="entry name" value="ATPase domain of HSP90 chaperone/DNA topoisomerase II/histidine kinase"/>
    <property type="match status" value="1"/>
</dbReference>
<feature type="domain" description="HTH araC/xylS-type" evidence="14">
    <location>
        <begin position="1280"/>
        <end position="1379"/>
    </location>
</feature>
<dbReference type="FunFam" id="1.10.287.130:FF:000045">
    <property type="entry name" value="Two-component system sensor histidine kinase/response regulator"/>
    <property type="match status" value="1"/>
</dbReference>
<dbReference type="Pfam" id="PF02518">
    <property type="entry name" value="HATPase_c"/>
    <property type="match status" value="1"/>
</dbReference>
<dbReference type="FunFam" id="2.60.40.10:FF:000791">
    <property type="entry name" value="Two-component system sensor histidine kinase/response regulator"/>
    <property type="match status" value="1"/>
</dbReference>
<organism evidence="17 18">
    <name type="scientific">Dyadobacter flavalbus</name>
    <dbReference type="NCBI Taxonomy" id="2579942"/>
    <lineage>
        <taxon>Bacteria</taxon>
        <taxon>Pseudomonadati</taxon>
        <taxon>Bacteroidota</taxon>
        <taxon>Cytophagia</taxon>
        <taxon>Cytophagales</taxon>
        <taxon>Spirosomataceae</taxon>
        <taxon>Dyadobacter</taxon>
    </lineage>
</organism>
<feature type="domain" description="Response regulatory" evidence="16">
    <location>
        <begin position="1133"/>
        <end position="1248"/>
    </location>
</feature>
<dbReference type="GO" id="GO:0000155">
    <property type="term" value="F:phosphorelay sensor kinase activity"/>
    <property type="evidence" value="ECO:0007669"/>
    <property type="project" value="InterPro"/>
</dbReference>
<dbReference type="SMART" id="SM00342">
    <property type="entry name" value="HTH_ARAC"/>
    <property type="match status" value="1"/>
</dbReference>
<dbReference type="InterPro" id="IPR011047">
    <property type="entry name" value="Quinoprotein_ADH-like_sf"/>
</dbReference>
<keyword evidence="5" id="KW-0547">Nucleotide-binding</keyword>
<evidence type="ECO:0000256" key="2">
    <source>
        <dbReference type="ARBA" id="ARBA00012438"/>
    </source>
</evidence>
<feature type="modified residue" description="4-aspartylphosphate" evidence="12">
    <location>
        <position position="1181"/>
    </location>
</feature>
<dbReference type="SUPFAM" id="SSF47384">
    <property type="entry name" value="Homodimeric domain of signal transducing histidine kinase"/>
    <property type="match status" value="1"/>
</dbReference>
<dbReference type="Gene3D" id="2.60.40.10">
    <property type="entry name" value="Immunoglobulins"/>
    <property type="match status" value="1"/>
</dbReference>
<dbReference type="Gene3D" id="1.10.10.60">
    <property type="entry name" value="Homeodomain-like"/>
    <property type="match status" value="1"/>
</dbReference>
<dbReference type="CDD" id="cd00082">
    <property type="entry name" value="HisKA"/>
    <property type="match status" value="1"/>
</dbReference>
<keyword evidence="13" id="KW-0472">Membrane</keyword>
<dbReference type="Gene3D" id="1.10.287.130">
    <property type="match status" value="1"/>
</dbReference>
<dbReference type="Pfam" id="PF00072">
    <property type="entry name" value="Response_reg"/>
    <property type="match status" value="1"/>
</dbReference>
<evidence type="ECO:0000256" key="1">
    <source>
        <dbReference type="ARBA" id="ARBA00000085"/>
    </source>
</evidence>
<dbReference type="InterPro" id="IPR003594">
    <property type="entry name" value="HATPase_dom"/>
</dbReference>
<keyword evidence="3 12" id="KW-0597">Phosphoprotein</keyword>
<keyword evidence="13" id="KW-1133">Transmembrane helix</keyword>
<evidence type="ECO:0000256" key="6">
    <source>
        <dbReference type="ARBA" id="ARBA00022777"/>
    </source>
</evidence>
<gene>
    <name evidence="17" type="ORF">FEM33_10630</name>
</gene>
<dbReference type="PANTHER" id="PTHR43547:SF2">
    <property type="entry name" value="HYBRID SIGNAL TRANSDUCTION HISTIDINE KINASE C"/>
    <property type="match status" value="1"/>
</dbReference>
<dbReference type="Proteomes" id="UP000323994">
    <property type="component" value="Unassembled WGS sequence"/>
</dbReference>
<dbReference type="SUPFAM" id="SSF46689">
    <property type="entry name" value="Homeodomain-like"/>
    <property type="match status" value="1"/>
</dbReference>
<dbReference type="Gene3D" id="3.30.565.10">
    <property type="entry name" value="Histidine kinase-like ATPase, C-terminal domain"/>
    <property type="match status" value="1"/>
</dbReference>
<dbReference type="InterPro" id="IPR018062">
    <property type="entry name" value="HTH_AraC-typ_CS"/>
</dbReference>
<evidence type="ECO:0000256" key="5">
    <source>
        <dbReference type="ARBA" id="ARBA00022741"/>
    </source>
</evidence>
<keyword evidence="18" id="KW-1185">Reference proteome</keyword>
<evidence type="ECO:0000256" key="3">
    <source>
        <dbReference type="ARBA" id="ARBA00022553"/>
    </source>
</evidence>
<dbReference type="InterPro" id="IPR003661">
    <property type="entry name" value="HisK_dim/P_dom"/>
</dbReference>
<dbReference type="Pfam" id="PF00512">
    <property type="entry name" value="HisKA"/>
    <property type="match status" value="1"/>
</dbReference>
<dbReference type="InterPro" id="IPR001789">
    <property type="entry name" value="Sig_transdc_resp-reg_receiver"/>
</dbReference>
<dbReference type="SMART" id="SM00448">
    <property type="entry name" value="REC"/>
    <property type="match status" value="1"/>
</dbReference>
<feature type="domain" description="Histidine kinase" evidence="15">
    <location>
        <begin position="876"/>
        <end position="1097"/>
    </location>
</feature>
<dbReference type="CDD" id="cd16922">
    <property type="entry name" value="HATPase_EvgS-ArcB-TorS-like"/>
    <property type="match status" value="1"/>
</dbReference>
<dbReference type="OrthoDB" id="9797097at2"/>
<dbReference type="GO" id="GO:0043565">
    <property type="term" value="F:sequence-specific DNA binding"/>
    <property type="evidence" value="ECO:0007669"/>
    <property type="project" value="InterPro"/>
</dbReference>
<dbReference type="Pfam" id="PF07494">
    <property type="entry name" value="Reg_prop"/>
    <property type="match status" value="9"/>
</dbReference>
<keyword evidence="11" id="KW-0804">Transcription</keyword>
<evidence type="ECO:0000259" key="16">
    <source>
        <dbReference type="PROSITE" id="PS50110"/>
    </source>
</evidence>
<dbReference type="SMART" id="SM00388">
    <property type="entry name" value="HisKA"/>
    <property type="match status" value="1"/>
</dbReference>
<evidence type="ECO:0000256" key="9">
    <source>
        <dbReference type="ARBA" id="ARBA00023015"/>
    </source>
</evidence>
<evidence type="ECO:0000256" key="4">
    <source>
        <dbReference type="ARBA" id="ARBA00022679"/>
    </source>
</evidence>
<dbReference type="Pfam" id="PF12833">
    <property type="entry name" value="HTH_18"/>
    <property type="match status" value="1"/>
</dbReference>
<dbReference type="PROSITE" id="PS00041">
    <property type="entry name" value="HTH_ARAC_FAMILY_1"/>
    <property type="match status" value="1"/>
</dbReference>
<dbReference type="Pfam" id="PF07495">
    <property type="entry name" value="Y_Y_Y"/>
    <property type="match status" value="1"/>
</dbReference>
<dbReference type="InterPro" id="IPR036890">
    <property type="entry name" value="HATPase_C_sf"/>
</dbReference>
<reference evidence="17 18" key="1">
    <citation type="submission" date="2019-05" db="EMBL/GenBank/DDBJ databases">
        <authorList>
            <person name="Qu J.-H."/>
        </authorList>
    </citation>
    <scope>NUCLEOTIDE SEQUENCE [LARGE SCALE GENOMIC DNA]</scope>
    <source>
        <strain evidence="17 18">NS28</strain>
    </source>
</reference>
<keyword evidence="4" id="KW-0808">Transferase</keyword>
<feature type="transmembrane region" description="Helical" evidence="13">
    <location>
        <begin position="823"/>
        <end position="843"/>
    </location>
</feature>
<dbReference type="PANTHER" id="PTHR43547">
    <property type="entry name" value="TWO-COMPONENT HISTIDINE KINASE"/>
    <property type="match status" value="1"/>
</dbReference>
<keyword evidence="8" id="KW-0902">Two-component regulatory system</keyword>
<dbReference type="InterPro" id="IPR011110">
    <property type="entry name" value="Reg_prop"/>
</dbReference>
<dbReference type="SUPFAM" id="SSF63829">
    <property type="entry name" value="Calcium-dependent phosphotriesterase"/>
    <property type="match status" value="3"/>
</dbReference>
<dbReference type="SMART" id="SM00387">
    <property type="entry name" value="HATPase_c"/>
    <property type="match status" value="1"/>
</dbReference>
<dbReference type="PROSITE" id="PS50109">
    <property type="entry name" value="HIS_KIN"/>
    <property type="match status" value="1"/>
</dbReference>
<dbReference type="PRINTS" id="PR00344">
    <property type="entry name" value="BCTRLSENSOR"/>
</dbReference>
<evidence type="ECO:0000256" key="12">
    <source>
        <dbReference type="PROSITE-ProRule" id="PRU00169"/>
    </source>
</evidence>
<dbReference type="InterPro" id="IPR018060">
    <property type="entry name" value="HTH_AraC"/>
</dbReference>
<dbReference type="EC" id="2.7.13.3" evidence="2"/>
<dbReference type="InterPro" id="IPR009057">
    <property type="entry name" value="Homeodomain-like_sf"/>
</dbReference>
<sequence>MRSWLYGLLLLVVCLSGRGELALAQSNPYQFVRYSAEKGLSHNQVNCFLKDRKGFVWIGTAEGLNRFDGYSFKIFRHNPSDSTTLSDHHILDLFEDPDGYIWIHTRKGYNIYDPSTERIDKEANKAAQRLGLPDADFNRVLKNSVGNYWIHHNRLGLLKYIPSAKQLIKINFSPPVQKRSRQKGEARTVISDFNEDKNGNLWIVYNDGFLARLDSKNYKPTFESSLLKEKQTGISGNHRVFVDQDGEPWVYIIKAVRGAFYFDLEKNELVPVNKAAPDFRLNNNIVSAIISGPDGKIWIGTDHGGINMVDKQKKAVSVLQHNPNDPKTISQNSILALYKDHTGMIWAGTFKTGFCNYHQNIFKFSLIRNLPSSPGSLPFNDVNVFAEDKKGNIWIGANGGGLIYYDRKNNRFRQYRNIPGNPNSLSNDVVVSLLLDKSDVLWIGTYFGGLNSFDGKTFRRYLHDPADSTSLIDDRVWEIYEDSKRRLWIGTLGDGLDLFDRQKNTFSHFRPFAPNSISSDYIAALIEDKDGDIWIGTAYGIDVLKRNSGKFVHFGHDAKNPASLSSDAVISLAEDNLGNIWIGTAQGLNVYDKKRNEFITYNTEKGLPDNSVLTIAVDRKQDLWLGTSNGLVHFRITKRNGTLPEKFDIRAYNEVDGLQGRSFNENAAIRLRSGELIFGGANGFTIFSPEKLQDEPVNSDVVLTDLQIFNKSIRPDEKLDGKVVLEKSISVTDEIQLQYSQNVFTIEFAALNFLHWDKNHYLYTLEGFNDQWFEADNNTRKVTYTNLDPGNYVFKVRIKEGSTVSKERILKIRIDPPFWKTPLAYILYVLAIIGALAVARWILLERERLNFKIEQERREALQLHELDLMKIKFFTNVSHEFRTPLTLMLTPLESLLNSLQADSGVRSQLSMIHRNARRLLNLVTQLLDFKKLEVEETEFRPERGDIIHFIREIAHTFSYLSERKHIDFTFITNEDSRFALFDQEKLSRIMYNLLSNAFKFTPEHGKVSVKVQIVNLENAEQLEVIVEDSGIGIPEEAQQKVFDRFFQHTLPDHMVNQGSGIGLAITKEFVKLHGGNIYVESKEGKGSTFTMHMPLHSAPSGHAEAESVQKIHIKEEPAEAEKPEAENNRNKPVLLLAEDNDEFREYLREVLQKDYQIYEAPNGKIGLEIILDIIPDLIVSDVMMPEMDGMQLCRTVKTDNRISHIPVVLLTARAEDEQQLQGYETGADAYVIKPFRLDILQAQIRNLIRLREQFQKQFQKHIRIEPSEVTVLSLDEQFISKAVKVVEEHIADSEFTVEQLSSEMAMSRMYLYKKLLSLTGKTPVEFIRIIRLRRAASLLEKSSLTVSEIAYQVGFNNPKYFARQFKEEYKVLPTEFRKKETVGE</sequence>
<dbReference type="RefSeq" id="WP_139012043.1">
    <property type="nucleotide sequence ID" value="NZ_VBSN01000031.1"/>
</dbReference>
<comment type="catalytic activity">
    <reaction evidence="1">
        <text>ATP + protein L-histidine = ADP + protein N-phospho-L-histidine.</text>
        <dbReference type="EC" id="2.7.13.3"/>
    </reaction>
</comment>
<dbReference type="InterPro" id="IPR015943">
    <property type="entry name" value="WD40/YVTN_repeat-like_dom_sf"/>
</dbReference>
<dbReference type="Gene3D" id="3.40.50.2300">
    <property type="match status" value="1"/>
</dbReference>
<keyword evidence="7" id="KW-0067">ATP-binding</keyword>
<dbReference type="InterPro" id="IPR011006">
    <property type="entry name" value="CheY-like_superfamily"/>
</dbReference>
<dbReference type="EMBL" id="VBSN01000031">
    <property type="protein sequence ID" value="KAA6439807.1"/>
    <property type="molecule type" value="Genomic_DNA"/>
</dbReference>
<evidence type="ECO:0000256" key="10">
    <source>
        <dbReference type="ARBA" id="ARBA00023125"/>
    </source>
</evidence>
<evidence type="ECO:0000256" key="7">
    <source>
        <dbReference type="ARBA" id="ARBA00022840"/>
    </source>
</evidence>
<protein>
    <recommendedName>
        <fullName evidence="2">histidine kinase</fullName>
        <ecNumber evidence="2">2.7.13.3</ecNumber>
    </recommendedName>
</protein>
<evidence type="ECO:0000256" key="13">
    <source>
        <dbReference type="SAM" id="Phobius"/>
    </source>
</evidence>
<proteinExistence type="predicted"/>
<evidence type="ECO:0000256" key="8">
    <source>
        <dbReference type="ARBA" id="ARBA00023012"/>
    </source>
</evidence>
<evidence type="ECO:0000313" key="17">
    <source>
        <dbReference type="EMBL" id="KAA6439807.1"/>
    </source>
</evidence>
<keyword evidence="6" id="KW-0418">Kinase</keyword>
<dbReference type="FunFam" id="3.30.565.10:FF:000037">
    <property type="entry name" value="Hybrid sensor histidine kinase/response regulator"/>
    <property type="match status" value="1"/>
</dbReference>
<accession>A0A5M8QU82</accession>
<dbReference type="InterPro" id="IPR004358">
    <property type="entry name" value="Sig_transdc_His_kin-like_C"/>
</dbReference>
<evidence type="ECO:0000256" key="11">
    <source>
        <dbReference type="ARBA" id="ARBA00023163"/>
    </source>
</evidence>
<evidence type="ECO:0000259" key="14">
    <source>
        <dbReference type="PROSITE" id="PS01124"/>
    </source>
</evidence>
<name>A0A5M8QU82_9BACT</name>
<dbReference type="InterPro" id="IPR036097">
    <property type="entry name" value="HisK_dim/P_sf"/>
</dbReference>
<dbReference type="GO" id="GO:0003700">
    <property type="term" value="F:DNA-binding transcription factor activity"/>
    <property type="evidence" value="ECO:0007669"/>
    <property type="project" value="InterPro"/>
</dbReference>
<keyword evidence="10" id="KW-0238">DNA-binding</keyword>
<keyword evidence="9" id="KW-0805">Transcription regulation</keyword>
<dbReference type="InterPro" id="IPR011123">
    <property type="entry name" value="Y_Y_Y"/>
</dbReference>
<keyword evidence="13" id="KW-0812">Transmembrane</keyword>
<dbReference type="FunFam" id="3.40.50.2300:FF:000138">
    <property type="entry name" value="Two-component system sensor histidine kinase/response regulator"/>
    <property type="match status" value="1"/>
</dbReference>
<dbReference type="PROSITE" id="PS50110">
    <property type="entry name" value="RESPONSE_REGULATORY"/>
    <property type="match status" value="1"/>
</dbReference>
<dbReference type="SUPFAM" id="SSF52172">
    <property type="entry name" value="CheY-like"/>
    <property type="match status" value="1"/>
</dbReference>
<dbReference type="CDD" id="cd17574">
    <property type="entry name" value="REC_OmpR"/>
    <property type="match status" value="1"/>
</dbReference>
<dbReference type="InterPro" id="IPR005467">
    <property type="entry name" value="His_kinase_dom"/>
</dbReference>
<dbReference type="SUPFAM" id="SSF50998">
    <property type="entry name" value="Quinoprotein alcohol dehydrogenase-like"/>
    <property type="match status" value="1"/>
</dbReference>
<dbReference type="Gene3D" id="2.130.10.10">
    <property type="entry name" value="YVTN repeat-like/Quinoprotein amine dehydrogenase"/>
    <property type="match status" value="2"/>
</dbReference>
<dbReference type="GO" id="GO:0005524">
    <property type="term" value="F:ATP binding"/>
    <property type="evidence" value="ECO:0007669"/>
    <property type="project" value="UniProtKB-KW"/>
</dbReference>
<dbReference type="InterPro" id="IPR013783">
    <property type="entry name" value="Ig-like_fold"/>
</dbReference>
<dbReference type="PROSITE" id="PS01124">
    <property type="entry name" value="HTH_ARAC_FAMILY_2"/>
    <property type="match status" value="1"/>
</dbReference>
<evidence type="ECO:0000313" key="18">
    <source>
        <dbReference type="Proteomes" id="UP000323994"/>
    </source>
</evidence>